<dbReference type="Proteomes" id="UP000325081">
    <property type="component" value="Unassembled WGS sequence"/>
</dbReference>
<dbReference type="Pfam" id="PF00646">
    <property type="entry name" value="F-box"/>
    <property type="match status" value="1"/>
</dbReference>
<dbReference type="PANTHER" id="PTHR31672">
    <property type="entry name" value="BNACNNG10540D PROTEIN"/>
    <property type="match status" value="1"/>
</dbReference>
<dbReference type="NCBIfam" id="TIGR01640">
    <property type="entry name" value="F_box_assoc_1"/>
    <property type="match status" value="1"/>
</dbReference>
<dbReference type="InterPro" id="IPR001810">
    <property type="entry name" value="F-box_dom"/>
</dbReference>
<proteinExistence type="predicted"/>
<protein>
    <submittedName>
        <fullName evidence="3">F-box and associated interaction domains-containing protein</fullName>
    </submittedName>
</protein>
<evidence type="ECO:0000256" key="1">
    <source>
        <dbReference type="SAM" id="MobiDB-lite"/>
    </source>
</evidence>
<gene>
    <name evidence="3" type="ORF">STAS_22748</name>
</gene>
<name>A0A5A7QKU0_STRAF</name>
<comment type="caution">
    <text evidence="3">The sequence shown here is derived from an EMBL/GenBank/DDBJ whole genome shotgun (WGS) entry which is preliminary data.</text>
</comment>
<feature type="region of interest" description="Disordered" evidence="1">
    <location>
        <begin position="513"/>
        <end position="553"/>
    </location>
</feature>
<dbReference type="InterPro" id="IPR050796">
    <property type="entry name" value="SCF_F-box_component"/>
</dbReference>
<feature type="compositionally biased region" description="Basic and acidic residues" evidence="1">
    <location>
        <begin position="544"/>
        <end position="553"/>
    </location>
</feature>
<dbReference type="InterPro" id="IPR006527">
    <property type="entry name" value="F-box-assoc_dom_typ1"/>
</dbReference>
<reference evidence="4" key="1">
    <citation type="journal article" date="2019" name="Curr. Biol.">
        <title>Genome Sequence of Striga asiatica Provides Insight into the Evolution of Plant Parasitism.</title>
        <authorList>
            <person name="Yoshida S."/>
            <person name="Kim S."/>
            <person name="Wafula E.K."/>
            <person name="Tanskanen J."/>
            <person name="Kim Y.M."/>
            <person name="Honaas L."/>
            <person name="Yang Z."/>
            <person name="Spallek T."/>
            <person name="Conn C.E."/>
            <person name="Ichihashi Y."/>
            <person name="Cheong K."/>
            <person name="Cui S."/>
            <person name="Der J.P."/>
            <person name="Gundlach H."/>
            <person name="Jiao Y."/>
            <person name="Hori C."/>
            <person name="Ishida J.K."/>
            <person name="Kasahara H."/>
            <person name="Kiba T."/>
            <person name="Kim M.S."/>
            <person name="Koo N."/>
            <person name="Laohavisit A."/>
            <person name="Lee Y.H."/>
            <person name="Lumba S."/>
            <person name="McCourt P."/>
            <person name="Mortimer J.C."/>
            <person name="Mutuku J.M."/>
            <person name="Nomura T."/>
            <person name="Sasaki-Sekimoto Y."/>
            <person name="Seto Y."/>
            <person name="Wang Y."/>
            <person name="Wakatake T."/>
            <person name="Sakakibara H."/>
            <person name="Demura T."/>
            <person name="Yamaguchi S."/>
            <person name="Yoneyama K."/>
            <person name="Manabe R.I."/>
            <person name="Nelson D.C."/>
            <person name="Schulman A.H."/>
            <person name="Timko M.P."/>
            <person name="dePamphilis C.W."/>
            <person name="Choi D."/>
            <person name="Shirasu K."/>
        </authorList>
    </citation>
    <scope>NUCLEOTIDE SEQUENCE [LARGE SCALE GENOMIC DNA]</scope>
    <source>
        <strain evidence="4">cv. UVA1</strain>
    </source>
</reference>
<dbReference type="OrthoDB" id="5314306at2759"/>
<accession>A0A5A7QKU0</accession>
<dbReference type="PANTHER" id="PTHR31672:SF13">
    <property type="entry name" value="F-BOX PROTEIN CPR30-LIKE"/>
    <property type="match status" value="1"/>
</dbReference>
<dbReference type="SMART" id="SM00256">
    <property type="entry name" value="FBOX"/>
    <property type="match status" value="1"/>
</dbReference>
<dbReference type="Pfam" id="PF26130">
    <property type="entry name" value="PB1-like"/>
    <property type="match status" value="1"/>
</dbReference>
<sequence>MSDYLPQEVWANVFLWLPVKTLIGIRSVCKYFDHIIRNPSFISDHLAISKQNQIPLVRFLRGREKSKRKEHYALIPNNLEYLEDIREIDFPFRSECYKHFNVIGACNGLICLSDESYCRSRGIILWNPSIKRYLALPKPQFSLKSLEGFYFSYVVGFGYDCGSDDYKVLRITYVDVIRIGKKRRVDPPKPGPVVEIYTVKSGSWRNLNIDELTCPYHFCGTNQAFVQGCLHWLNGSSSISCFDLRNEVFNGGIGLPEGVYGWNSHLAVLGEKLAIVEDHHNAVKGIANVWAMEEYGEVGSWRKLYNVDTMPGFFLFVGFTDNGNIMGTFDRNKLYCYDPDKDFLNNLCTRGAVDSFHVEMYVESLVLFDGESAVPRSEAITLEGEDWDEFSIYINHGGKFNRTSLGMEYDGFGFKILHDLDVDRFGYLDLEDEVQNLGYTSWGPFYYKVPGVERPDSMRLVHNDDGVMEMIGYVQEKVIDVYVDNCLEEENEGDHNYSEIQTHEDEHIMMIPMGKDNTEGKGFSDSGEDEDYVPVDESSSDDGLSDHELASDDEERIVARRNFKEYKRAAPSEEDVSYVQVEFPDDLPKPQSEGSDYDHVVVSNSSSGDEFDVDEGRPFGFCINLGWN</sequence>
<dbReference type="PROSITE" id="PS50181">
    <property type="entry name" value="FBOX"/>
    <property type="match status" value="1"/>
</dbReference>
<keyword evidence="4" id="KW-1185">Reference proteome</keyword>
<dbReference type="InterPro" id="IPR058594">
    <property type="entry name" value="PB1-like_dom_pln"/>
</dbReference>
<dbReference type="InterPro" id="IPR036047">
    <property type="entry name" value="F-box-like_dom_sf"/>
</dbReference>
<evidence type="ECO:0000313" key="4">
    <source>
        <dbReference type="Proteomes" id="UP000325081"/>
    </source>
</evidence>
<dbReference type="Gene3D" id="1.20.1280.50">
    <property type="match status" value="1"/>
</dbReference>
<evidence type="ECO:0000259" key="2">
    <source>
        <dbReference type="PROSITE" id="PS50181"/>
    </source>
</evidence>
<dbReference type="EMBL" id="BKCP01007293">
    <property type="protein sequence ID" value="GER45774.1"/>
    <property type="molecule type" value="Genomic_DNA"/>
</dbReference>
<organism evidence="3 4">
    <name type="scientific">Striga asiatica</name>
    <name type="common">Asiatic witchweed</name>
    <name type="synonym">Buchnera asiatica</name>
    <dbReference type="NCBI Taxonomy" id="4170"/>
    <lineage>
        <taxon>Eukaryota</taxon>
        <taxon>Viridiplantae</taxon>
        <taxon>Streptophyta</taxon>
        <taxon>Embryophyta</taxon>
        <taxon>Tracheophyta</taxon>
        <taxon>Spermatophyta</taxon>
        <taxon>Magnoliopsida</taxon>
        <taxon>eudicotyledons</taxon>
        <taxon>Gunneridae</taxon>
        <taxon>Pentapetalae</taxon>
        <taxon>asterids</taxon>
        <taxon>lamiids</taxon>
        <taxon>Lamiales</taxon>
        <taxon>Orobanchaceae</taxon>
        <taxon>Buchnereae</taxon>
        <taxon>Striga</taxon>
    </lineage>
</organism>
<dbReference type="InterPro" id="IPR017451">
    <property type="entry name" value="F-box-assoc_interact_dom"/>
</dbReference>
<dbReference type="AlphaFoldDB" id="A0A5A7QKU0"/>
<feature type="compositionally biased region" description="Acidic residues" evidence="1">
    <location>
        <begin position="526"/>
        <end position="540"/>
    </location>
</feature>
<dbReference type="SUPFAM" id="SSF81383">
    <property type="entry name" value="F-box domain"/>
    <property type="match status" value="1"/>
</dbReference>
<feature type="domain" description="F-box" evidence="2">
    <location>
        <begin position="1"/>
        <end position="45"/>
    </location>
</feature>
<dbReference type="Pfam" id="PF07734">
    <property type="entry name" value="FBA_1"/>
    <property type="match status" value="1"/>
</dbReference>
<evidence type="ECO:0000313" key="3">
    <source>
        <dbReference type="EMBL" id="GER45774.1"/>
    </source>
</evidence>